<name>A0A3D4V424_9BACT</name>
<keyword evidence="9" id="KW-0812">Transmembrane</keyword>
<accession>A0A3D4V424</accession>
<dbReference type="Pfam" id="PF07992">
    <property type="entry name" value="Pyr_redox_2"/>
    <property type="match status" value="1"/>
</dbReference>
<dbReference type="PANTHER" id="PTHR43706:SF47">
    <property type="entry name" value="EXTERNAL NADH-UBIQUINONE OXIDOREDUCTASE 1, MITOCHONDRIAL-RELATED"/>
    <property type="match status" value="1"/>
</dbReference>
<evidence type="ECO:0000256" key="8">
    <source>
        <dbReference type="ARBA" id="ARBA00047599"/>
    </source>
</evidence>
<evidence type="ECO:0000256" key="5">
    <source>
        <dbReference type="ARBA" id="ARBA00022946"/>
    </source>
</evidence>
<keyword evidence="3" id="KW-0285">Flavoprotein</keyword>
<dbReference type="PANTHER" id="PTHR43706">
    <property type="entry name" value="NADH DEHYDROGENASE"/>
    <property type="match status" value="1"/>
</dbReference>
<keyword evidence="7" id="KW-0520">NAD</keyword>
<reference evidence="12 13" key="1">
    <citation type="journal article" date="2018" name="Nat. Biotechnol.">
        <title>A standardized bacterial taxonomy based on genome phylogeny substantially revises the tree of life.</title>
        <authorList>
            <person name="Parks D.H."/>
            <person name="Chuvochina M."/>
            <person name="Waite D.W."/>
            <person name="Rinke C."/>
            <person name="Skarshewski A."/>
            <person name="Chaumeil P.A."/>
            <person name="Hugenholtz P."/>
        </authorList>
    </citation>
    <scope>NUCLEOTIDE SEQUENCE [LARGE SCALE GENOMIC DNA]</scope>
    <source>
        <strain evidence="12">UBA8844</strain>
    </source>
</reference>
<dbReference type="InterPro" id="IPR045024">
    <property type="entry name" value="NDH-2"/>
</dbReference>
<keyword evidence="4" id="KW-0274">FAD</keyword>
<evidence type="ECO:0000256" key="7">
    <source>
        <dbReference type="ARBA" id="ARBA00023027"/>
    </source>
</evidence>
<comment type="similarity">
    <text evidence="1">Belongs to the NADH dehydrogenase family.</text>
</comment>
<dbReference type="EMBL" id="DPIY01000001">
    <property type="protein sequence ID" value="HCT55853.1"/>
    <property type="molecule type" value="Genomic_DNA"/>
</dbReference>
<comment type="caution">
    <text evidence="12">The sequence shown here is derived from an EMBL/GenBank/DDBJ whole genome shotgun (WGS) entry which is preliminary data.</text>
</comment>
<dbReference type="InterPro" id="IPR054585">
    <property type="entry name" value="NDH2-like_C"/>
</dbReference>
<dbReference type="InterPro" id="IPR036188">
    <property type="entry name" value="FAD/NAD-bd_sf"/>
</dbReference>
<evidence type="ECO:0000256" key="2">
    <source>
        <dbReference type="ARBA" id="ARBA00012637"/>
    </source>
</evidence>
<dbReference type="InterPro" id="IPR023753">
    <property type="entry name" value="FAD/NAD-binding_dom"/>
</dbReference>
<dbReference type="Proteomes" id="UP000264071">
    <property type="component" value="Unassembled WGS sequence"/>
</dbReference>
<evidence type="ECO:0000256" key="6">
    <source>
        <dbReference type="ARBA" id="ARBA00023002"/>
    </source>
</evidence>
<dbReference type="OMA" id="DHCIFLD"/>
<evidence type="ECO:0000313" key="13">
    <source>
        <dbReference type="Proteomes" id="UP000264071"/>
    </source>
</evidence>
<dbReference type="Pfam" id="PF22366">
    <property type="entry name" value="NDH2_C"/>
    <property type="match status" value="1"/>
</dbReference>
<dbReference type="PRINTS" id="PR00368">
    <property type="entry name" value="FADPNR"/>
</dbReference>
<dbReference type="GO" id="GO:0050136">
    <property type="term" value="F:NADH dehydrogenase (quinone) (non-electrogenic) activity"/>
    <property type="evidence" value="ECO:0007669"/>
    <property type="project" value="UniProtKB-EC"/>
</dbReference>
<dbReference type="Gene3D" id="3.50.50.100">
    <property type="match status" value="1"/>
</dbReference>
<proteinExistence type="inferred from homology"/>
<dbReference type="AlphaFoldDB" id="A0A3D4V424"/>
<evidence type="ECO:0000256" key="9">
    <source>
        <dbReference type="SAM" id="Phobius"/>
    </source>
</evidence>
<sequence length="476" mass="51633">MTNSPSVSRNGAHGASQHEPHVVIIGGGFAGLAAARELRKAAVRVTLLDRSNHHTFQPLLYQVATAGLAPSDISVPIRWRLRHQANATVLLAEVVGIDATRQIVRLDDGTEIPYDFLIVATGARHAYFGHDEWSAFAPGLKSIEDATDMRQRLLLAFERAERTDDPAVRDANLTFAIVGGGPTGVELAGSIPDITKRALRQEFRRIDTRQTRVLLIEAGPRILSTFPEALSRAAQQDLEGLGVEVRLGVPVTHIDNDSVTIGEERIPTRTVFWAAGNVASPLGRMLDADTDRAGRVKVATDCSVPAHPNVFVVGDLSIVMRENGQPAPAVAPTANQTGQHAARMIVASMNGRPRTPFQYWHKGDLATIGRHKAVAAFGRLHLSGYFTWFLWLFVHLMYLVGFRNRASVLLQWGWAYVTWQRGVRLITRNTVSGNMVTGNSTGSRSASASAQVAAPEAVSPAAVSSNAPAERDLRLV</sequence>
<dbReference type="SUPFAM" id="SSF51905">
    <property type="entry name" value="FAD/NAD(P)-binding domain"/>
    <property type="match status" value="1"/>
</dbReference>
<gene>
    <name evidence="12" type="ORF">DGD08_01430</name>
</gene>
<evidence type="ECO:0000256" key="3">
    <source>
        <dbReference type="ARBA" id="ARBA00022630"/>
    </source>
</evidence>
<feature type="transmembrane region" description="Helical" evidence="9">
    <location>
        <begin position="385"/>
        <end position="402"/>
    </location>
</feature>
<comment type="catalytic activity">
    <reaction evidence="8">
        <text>a quinone + NADH + H(+) = a quinol + NAD(+)</text>
        <dbReference type="Rhea" id="RHEA:46160"/>
        <dbReference type="ChEBI" id="CHEBI:15378"/>
        <dbReference type="ChEBI" id="CHEBI:24646"/>
        <dbReference type="ChEBI" id="CHEBI:57540"/>
        <dbReference type="ChEBI" id="CHEBI:57945"/>
        <dbReference type="ChEBI" id="CHEBI:132124"/>
        <dbReference type="EC" id="1.6.5.9"/>
    </reaction>
</comment>
<dbReference type="EC" id="1.6.5.9" evidence="2"/>
<keyword evidence="9" id="KW-1133">Transmembrane helix</keyword>
<keyword evidence="5" id="KW-0809">Transit peptide</keyword>
<dbReference type="PRINTS" id="PR00411">
    <property type="entry name" value="PNDRDTASEI"/>
</dbReference>
<feature type="domain" description="FAD/NAD(P)-binding" evidence="10">
    <location>
        <begin position="21"/>
        <end position="338"/>
    </location>
</feature>
<organism evidence="12 13">
    <name type="scientific">Gemmatimonas aurantiaca</name>
    <dbReference type="NCBI Taxonomy" id="173480"/>
    <lineage>
        <taxon>Bacteria</taxon>
        <taxon>Pseudomonadati</taxon>
        <taxon>Gemmatimonadota</taxon>
        <taxon>Gemmatimonadia</taxon>
        <taxon>Gemmatimonadales</taxon>
        <taxon>Gemmatimonadaceae</taxon>
        <taxon>Gemmatimonas</taxon>
    </lineage>
</organism>
<evidence type="ECO:0000256" key="1">
    <source>
        <dbReference type="ARBA" id="ARBA00005272"/>
    </source>
</evidence>
<evidence type="ECO:0000313" key="12">
    <source>
        <dbReference type="EMBL" id="HCT55853.1"/>
    </source>
</evidence>
<keyword evidence="9" id="KW-0472">Membrane</keyword>
<feature type="domain" description="External alternative NADH-ubiquinone oxidoreductase-like C-terminal" evidence="11">
    <location>
        <begin position="361"/>
        <end position="412"/>
    </location>
</feature>
<evidence type="ECO:0000259" key="11">
    <source>
        <dbReference type="Pfam" id="PF22366"/>
    </source>
</evidence>
<keyword evidence="6" id="KW-0560">Oxidoreductase</keyword>
<evidence type="ECO:0000259" key="10">
    <source>
        <dbReference type="Pfam" id="PF07992"/>
    </source>
</evidence>
<protein>
    <recommendedName>
        <fullName evidence="2">NADH:ubiquinone reductase (non-electrogenic)</fullName>
        <ecNumber evidence="2">1.6.5.9</ecNumber>
    </recommendedName>
</protein>
<evidence type="ECO:0000256" key="4">
    <source>
        <dbReference type="ARBA" id="ARBA00022827"/>
    </source>
</evidence>